<dbReference type="PANTHER" id="PTHR12874:SF9">
    <property type="entry name" value="F-BOX ONLY PROTEIN 48"/>
    <property type="match status" value="1"/>
</dbReference>
<feature type="compositionally biased region" description="Basic and acidic residues" evidence="2">
    <location>
        <begin position="9"/>
        <end position="21"/>
    </location>
</feature>
<dbReference type="InterPro" id="IPR045464">
    <property type="entry name" value="Hrt3/FBXO9_C"/>
</dbReference>
<dbReference type="AlphaFoldDB" id="A0A068RTW6"/>
<dbReference type="GO" id="GO:0019005">
    <property type="term" value="C:SCF ubiquitin ligase complex"/>
    <property type="evidence" value="ECO:0007669"/>
    <property type="project" value="TreeGrafter"/>
</dbReference>
<feature type="region of interest" description="Disordered" evidence="2">
    <location>
        <begin position="151"/>
        <end position="174"/>
    </location>
</feature>
<comment type="caution">
    <text evidence="4">The sequence shown here is derived from an EMBL/GenBank/DDBJ whole genome shotgun (WGS) entry which is preliminary data.</text>
</comment>
<dbReference type="Pfam" id="PF19270">
    <property type="entry name" value="FBO_C"/>
    <property type="match status" value="1"/>
</dbReference>
<protein>
    <submittedName>
        <fullName evidence="4">F-box only protein 9</fullName>
    </submittedName>
</protein>
<dbReference type="Gene3D" id="1.20.1280.50">
    <property type="match status" value="1"/>
</dbReference>
<dbReference type="Pfam" id="PF12937">
    <property type="entry name" value="F-box-like"/>
    <property type="match status" value="1"/>
</dbReference>
<feature type="compositionally biased region" description="Polar residues" evidence="2">
    <location>
        <begin position="64"/>
        <end position="80"/>
    </location>
</feature>
<feature type="compositionally biased region" description="Low complexity" evidence="2">
    <location>
        <begin position="154"/>
        <end position="164"/>
    </location>
</feature>
<dbReference type="Proteomes" id="UP000027586">
    <property type="component" value="Unassembled WGS sequence"/>
</dbReference>
<feature type="compositionally biased region" description="Low complexity" evidence="2">
    <location>
        <begin position="31"/>
        <end position="48"/>
    </location>
</feature>
<proteinExistence type="predicted"/>
<feature type="region of interest" description="Disordered" evidence="2">
    <location>
        <begin position="1"/>
        <end position="98"/>
    </location>
</feature>
<dbReference type="GO" id="GO:0005737">
    <property type="term" value="C:cytoplasm"/>
    <property type="evidence" value="ECO:0007669"/>
    <property type="project" value="TreeGrafter"/>
</dbReference>
<dbReference type="EMBL" id="CBTN010000017">
    <property type="protein sequence ID" value="CDH53469.1"/>
    <property type="molecule type" value="Genomic_DNA"/>
</dbReference>
<dbReference type="OrthoDB" id="2117972at2759"/>
<gene>
    <name evidence="4" type="ORF">LCOR_04815.1</name>
</gene>
<dbReference type="InterPro" id="IPR001810">
    <property type="entry name" value="F-box_dom"/>
</dbReference>
<evidence type="ECO:0000313" key="5">
    <source>
        <dbReference type="Proteomes" id="UP000027586"/>
    </source>
</evidence>
<name>A0A068RTW6_9FUNG</name>
<dbReference type="InterPro" id="IPR036047">
    <property type="entry name" value="F-box-like_dom_sf"/>
</dbReference>
<evidence type="ECO:0000256" key="2">
    <source>
        <dbReference type="SAM" id="MobiDB-lite"/>
    </source>
</evidence>
<dbReference type="SUPFAM" id="SSF81383">
    <property type="entry name" value="F-box domain"/>
    <property type="match status" value="1"/>
</dbReference>
<reference evidence="4" key="1">
    <citation type="submission" date="2013-08" db="EMBL/GenBank/DDBJ databases">
        <title>Gene expansion shapes genome architecture in the human pathogen Lichtheimia corymbifera: an evolutionary genomics analysis in the ancient terrestrial Mucorales (Mucoromycotina).</title>
        <authorList>
            <person name="Schwartze V.U."/>
            <person name="Winter S."/>
            <person name="Shelest E."/>
            <person name="Marcet-Houben M."/>
            <person name="Horn F."/>
            <person name="Wehner S."/>
            <person name="Hoffmann K."/>
            <person name="Riege K."/>
            <person name="Sammeth M."/>
            <person name="Nowrousian M."/>
            <person name="Valiante V."/>
            <person name="Linde J."/>
            <person name="Jacobsen I.D."/>
            <person name="Marz M."/>
            <person name="Brakhage A.A."/>
            <person name="Gabaldon T."/>
            <person name="Bocker S."/>
            <person name="Voigt K."/>
        </authorList>
    </citation>
    <scope>NUCLEOTIDE SEQUENCE [LARGE SCALE GENOMIC DNA]</scope>
    <source>
        <strain evidence="4">FSU 9682</strain>
    </source>
</reference>
<accession>A0A068RTW6</accession>
<organism evidence="4 5">
    <name type="scientific">Lichtheimia corymbifera JMRC:FSU:9682</name>
    <dbReference type="NCBI Taxonomy" id="1263082"/>
    <lineage>
        <taxon>Eukaryota</taxon>
        <taxon>Fungi</taxon>
        <taxon>Fungi incertae sedis</taxon>
        <taxon>Mucoromycota</taxon>
        <taxon>Mucoromycotina</taxon>
        <taxon>Mucoromycetes</taxon>
        <taxon>Mucorales</taxon>
        <taxon>Lichtheimiaceae</taxon>
        <taxon>Lichtheimia</taxon>
    </lineage>
</organism>
<sequence length="487" mass="57191">MSTASNELEEFRRQWRQEVESRKHHHRHQQQKQPTPVESPPTTTTTTTDNLSIKKPTSPPLINGHNSATTLQQQMSSLSIEENEEQQVEEPVKEEPKAVSAMDHYIFAVNSERQGRLGEALASYRRAFKMDPDIDYAYKRHYQTHIAPTFSNDQQQQQQQQLQQPTSPTNQFQNRKDDDFLHLVPIGREWQAPSANRKDPLEELIDEITASQPIEYIPFVDYKPVHVANVPAEIMLHVLRHLILRSVSSVANFALVCKNFFLMTRSPSLWRYACEHAFKSPYMTVDNARKFQADYVKIYGGHWMRMFIERPRLRYDGIYISTCNYVRPGSNENTYNQPVHLVTYYRYLRFFPDGTIIKYLSTDEPAQVVRLLTPEFSRKQVFRGHFEQSDGTVYIEMKDWLRPREDFRMTLEIKSTHRGRHNKLVWLDYSSFPDGREEDESSYDLKMMKPYFFSPVRSYHVDPPSTPLHDLVGPLTRRRGTGRVLKN</sequence>
<dbReference type="PANTHER" id="PTHR12874">
    <property type="entry name" value="F-BOX ONLY PROTEIN 48-RELATED"/>
    <property type="match status" value="1"/>
</dbReference>
<dbReference type="STRING" id="1263082.A0A068RTW6"/>
<dbReference type="CDD" id="cd22089">
    <property type="entry name" value="F-box_FBXO9"/>
    <property type="match status" value="1"/>
</dbReference>
<dbReference type="GO" id="GO:0031146">
    <property type="term" value="P:SCF-dependent proteasomal ubiquitin-dependent protein catabolic process"/>
    <property type="evidence" value="ECO:0007669"/>
    <property type="project" value="TreeGrafter"/>
</dbReference>
<feature type="domain" description="F-box" evidence="3">
    <location>
        <begin position="224"/>
        <end position="273"/>
    </location>
</feature>
<dbReference type="PROSITE" id="PS50181">
    <property type="entry name" value="FBOX"/>
    <property type="match status" value="1"/>
</dbReference>
<keyword evidence="5" id="KW-1185">Reference proteome</keyword>
<evidence type="ECO:0000313" key="4">
    <source>
        <dbReference type="EMBL" id="CDH53469.1"/>
    </source>
</evidence>
<evidence type="ECO:0000259" key="3">
    <source>
        <dbReference type="PROSITE" id="PS50181"/>
    </source>
</evidence>
<evidence type="ECO:0000256" key="1">
    <source>
        <dbReference type="ARBA" id="ARBA00022786"/>
    </source>
</evidence>
<keyword evidence="1" id="KW-0833">Ubl conjugation pathway</keyword>
<dbReference type="VEuPathDB" id="FungiDB:LCOR_04815.1"/>